<keyword evidence="1" id="KW-0472">Membrane</keyword>
<dbReference type="Proteomes" id="UP000447434">
    <property type="component" value="Chromosome 1"/>
</dbReference>
<keyword evidence="1" id="KW-0812">Transmembrane</keyword>
<protein>
    <submittedName>
        <fullName evidence="2">Uncharacterized protein</fullName>
    </submittedName>
</protein>
<gene>
    <name evidence="2" type="ORF">Lalb_Chr01g0020701</name>
</gene>
<accession>A0A6A4R7R2</accession>
<feature type="transmembrane region" description="Helical" evidence="1">
    <location>
        <begin position="21"/>
        <end position="40"/>
    </location>
</feature>
<organism evidence="2 3">
    <name type="scientific">Lupinus albus</name>
    <name type="common">White lupine</name>
    <name type="synonym">Lupinus termis</name>
    <dbReference type="NCBI Taxonomy" id="3870"/>
    <lineage>
        <taxon>Eukaryota</taxon>
        <taxon>Viridiplantae</taxon>
        <taxon>Streptophyta</taxon>
        <taxon>Embryophyta</taxon>
        <taxon>Tracheophyta</taxon>
        <taxon>Spermatophyta</taxon>
        <taxon>Magnoliopsida</taxon>
        <taxon>eudicotyledons</taxon>
        <taxon>Gunneridae</taxon>
        <taxon>Pentapetalae</taxon>
        <taxon>rosids</taxon>
        <taxon>fabids</taxon>
        <taxon>Fabales</taxon>
        <taxon>Fabaceae</taxon>
        <taxon>Papilionoideae</taxon>
        <taxon>50 kb inversion clade</taxon>
        <taxon>genistoids sensu lato</taxon>
        <taxon>core genistoids</taxon>
        <taxon>Genisteae</taxon>
        <taxon>Lupinus</taxon>
    </lineage>
</organism>
<reference evidence="3" key="1">
    <citation type="journal article" date="2020" name="Nat. Commun.">
        <title>Genome sequence of the cluster root forming white lupin.</title>
        <authorList>
            <person name="Hufnagel B."/>
            <person name="Marques A."/>
            <person name="Soriano A."/>
            <person name="Marques L."/>
            <person name="Divol F."/>
            <person name="Doumas P."/>
            <person name="Sallet E."/>
            <person name="Mancinotti D."/>
            <person name="Carrere S."/>
            <person name="Marande W."/>
            <person name="Arribat S."/>
            <person name="Keller J."/>
            <person name="Huneau C."/>
            <person name="Blein T."/>
            <person name="Aime D."/>
            <person name="Laguerre M."/>
            <person name="Taylor J."/>
            <person name="Schubert V."/>
            <person name="Nelson M."/>
            <person name="Geu-Flores F."/>
            <person name="Crespi M."/>
            <person name="Gallardo-Guerrero K."/>
            <person name="Delaux P.-M."/>
            <person name="Salse J."/>
            <person name="Berges H."/>
            <person name="Guyot R."/>
            <person name="Gouzy J."/>
            <person name="Peret B."/>
        </authorList>
    </citation>
    <scope>NUCLEOTIDE SEQUENCE [LARGE SCALE GENOMIC DNA]</scope>
    <source>
        <strain evidence="3">cv. Amiga</strain>
    </source>
</reference>
<evidence type="ECO:0000313" key="2">
    <source>
        <dbReference type="EMBL" id="KAE9622000.1"/>
    </source>
</evidence>
<evidence type="ECO:0000256" key="1">
    <source>
        <dbReference type="SAM" id="Phobius"/>
    </source>
</evidence>
<comment type="caution">
    <text evidence="2">The sequence shown here is derived from an EMBL/GenBank/DDBJ whole genome shotgun (WGS) entry which is preliminary data.</text>
</comment>
<sequence length="84" mass="10131">MKVCFHIIYSNYFDKYGYIKFIPMDILTFFLCICFCSLLIQNDSFTISIILFDKYGYILQNNHYRVMKSPLQVLFISFICYYAL</sequence>
<proteinExistence type="predicted"/>
<keyword evidence="3" id="KW-1185">Reference proteome</keyword>
<evidence type="ECO:0000313" key="3">
    <source>
        <dbReference type="Proteomes" id="UP000447434"/>
    </source>
</evidence>
<keyword evidence="1" id="KW-1133">Transmembrane helix</keyword>
<dbReference type="AlphaFoldDB" id="A0A6A4R7R2"/>
<name>A0A6A4R7R2_LUPAL</name>
<dbReference type="EMBL" id="WOCE01000001">
    <property type="protein sequence ID" value="KAE9622000.1"/>
    <property type="molecule type" value="Genomic_DNA"/>
</dbReference>